<keyword evidence="3 6" id="KW-0812">Transmembrane</keyword>
<evidence type="ECO:0000256" key="2">
    <source>
        <dbReference type="ARBA" id="ARBA00022448"/>
    </source>
</evidence>
<feature type="transmembrane region" description="Helical" evidence="6">
    <location>
        <begin position="328"/>
        <end position="354"/>
    </location>
</feature>
<dbReference type="InterPro" id="IPR044770">
    <property type="entry name" value="MFS_spinster-like"/>
</dbReference>
<evidence type="ECO:0000256" key="4">
    <source>
        <dbReference type="ARBA" id="ARBA00022989"/>
    </source>
</evidence>
<feature type="transmembrane region" description="Helical" evidence="6">
    <location>
        <begin position="106"/>
        <end position="128"/>
    </location>
</feature>
<keyword evidence="5 6" id="KW-0472">Membrane</keyword>
<dbReference type="PANTHER" id="PTHR23505:SF79">
    <property type="entry name" value="PROTEIN SPINSTER"/>
    <property type="match status" value="1"/>
</dbReference>
<evidence type="ECO:0000256" key="1">
    <source>
        <dbReference type="ARBA" id="ARBA00004141"/>
    </source>
</evidence>
<feature type="transmembrane region" description="Helical" evidence="6">
    <location>
        <begin position="182"/>
        <end position="203"/>
    </location>
</feature>
<dbReference type="Gene3D" id="1.20.1250.20">
    <property type="entry name" value="MFS general substrate transporter like domains"/>
    <property type="match status" value="2"/>
</dbReference>
<reference evidence="8 9" key="1">
    <citation type="submission" date="2020-09" db="EMBL/GenBank/DDBJ databases">
        <title>Sphingomonas sp., a new species isolated from pork steak.</title>
        <authorList>
            <person name="Heidler von Heilborn D."/>
        </authorList>
    </citation>
    <scope>NUCLEOTIDE SEQUENCE [LARGE SCALE GENOMIC DNA]</scope>
    <source>
        <strain evidence="9">S8-3T</strain>
    </source>
</reference>
<dbReference type="Proteomes" id="UP000516148">
    <property type="component" value="Chromosome"/>
</dbReference>
<feature type="transmembrane region" description="Helical" evidence="6">
    <location>
        <begin position="233"/>
        <end position="253"/>
    </location>
</feature>
<feature type="transmembrane region" description="Helical" evidence="6">
    <location>
        <begin position="398"/>
        <end position="419"/>
    </location>
</feature>
<dbReference type="KEGG" id="spap:H3Z74_17930"/>
<dbReference type="GO" id="GO:0022857">
    <property type="term" value="F:transmembrane transporter activity"/>
    <property type="evidence" value="ECO:0007669"/>
    <property type="project" value="InterPro"/>
</dbReference>
<feature type="transmembrane region" description="Helical" evidence="6">
    <location>
        <begin position="12"/>
        <end position="32"/>
    </location>
</feature>
<dbReference type="EMBL" id="CP061038">
    <property type="protein sequence ID" value="QNQ08607.1"/>
    <property type="molecule type" value="Genomic_DNA"/>
</dbReference>
<keyword evidence="4 6" id="KW-1133">Transmembrane helix</keyword>
<protein>
    <submittedName>
        <fullName evidence="8">MFS transporter</fullName>
    </submittedName>
</protein>
<dbReference type="PROSITE" id="PS50850">
    <property type="entry name" value="MFS"/>
    <property type="match status" value="1"/>
</dbReference>
<evidence type="ECO:0000256" key="3">
    <source>
        <dbReference type="ARBA" id="ARBA00022692"/>
    </source>
</evidence>
<feature type="transmembrane region" description="Helical" evidence="6">
    <location>
        <begin position="52"/>
        <end position="73"/>
    </location>
</feature>
<name>A0A7H0LG04_9SPHN</name>
<keyword evidence="9" id="KW-1185">Reference proteome</keyword>
<feature type="domain" description="Major facilitator superfamily (MFS) profile" evidence="7">
    <location>
        <begin position="14"/>
        <end position="423"/>
    </location>
</feature>
<evidence type="ECO:0000256" key="6">
    <source>
        <dbReference type="SAM" id="Phobius"/>
    </source>
</evidence>
<evidence type="ECO:0000313" key="9">
    <source>
        <dbReference type="Proteomes" id="UP000516148"/>
    </source>
</evidence>
<dbReference type="AlphaFoldDB" id="A0A7H0LG04"/>
<organism evidence="8 9">
    <name type="scientific">Sphingomonas alpina</name>
    <dbReference type="NCBI Taxonomy" id="653931"/>
    <lineage>
        <taxon>Bacteria</taxon>
        <taxon>Pseudomonadati</taxon>
        <taxon>Pseudomonadota</taxon>
        <taxon>Alphaproteobacteria</taxon>
        <taxon>Sphingomonadales</taxon>
        <taxon>Sphingomonadaceae</taxon>
        <taxon>Sphingomonas</taxon>
    </lineage>
</organism>
<dbReference type="Pfam" id="PF07690">
    <property type="entry name" value="MFS_1"/>
    <property type="match status" value="1"/>
</dbReference>
<dbReference type="InterPro" id="IPR036259">
    <property type="entry name" value="MFS_trans_sf"/>
</dbReference>
<dbReference type="RefSeq" id="WP_187760935.1">
    <property type="nucleotide sequence ID" value="NZ_CP061038.1"/>
</dbReference>
<evidence type="ECO:0000256" key="5">
    <source>
        <dbReference type="ARBA" id="ARBA00023136"/>
    </source>
</evidence>
<feature type="transmembrane region" description="Helical" evidence="6">
    <location>
        <begin position="140"/>
        <end position="162"/>
    </location>
</feature>
<feature type="transmembrane region" description="Helical" evidence="6">
    <location>
        <begin position="80"/>
        <end position="100"/>
    </location>
</feature>
<dbReference type="PANTHER" id="PTHR23505">
    <property type="entry name" value="SPINSTER"/>
    <property type="match status" value="1"/>
</dbReference>
<proteinExistence type="predicted"/>
<evidence type="ECO:0000259" key="7">
    <source>
        <dbReference type="PROSITE" id="PS50850"/>
    </source>
</evidence>
<dbReference type="SUPFAM" id="SSF103473">
    <property type="entry name" value="MFS general substrate transporter"/>
    <property type="match status" value="1"/>
</dbReference>
<evidence type="ECO:0000313" key="8">
    <source>
        <dbReference type="EMBL" id="QNQ08607.1"/>
    </source>
</evidence>
<sequence length="446" mass="48425">MEQRTHSIAYQWYVVGLLLLVFILSYFDRYILTLIIEPIKQSLHLSDFQVGLLLGPAFSLFNVLMGIPLGWYADRASRKWILIAGIVFWCAMTTASGFATSFAVLLLLRLGLGLGEAVVSPCSVSMISDYFDRPRRGRAISVYMAGPYLGAGLAFLVGGNLVGWLTTMGHKHFLGLGEFEMWQMAFFLVGIPGFVFAGLMLTVREPAHSERISDTGQPRINAFRYILARWRGFGALFIGATCNFAMSTLTFWNVPLFQRVWGWDIATIGTVTGLFYFTAGPIGTAIAVWMTRHFLKRHADAAMRVLLLGLVIGVPMSALYPVMPTAQLAVAAMFVAFVGKSIATAGGPSALSLVTPGDIRSQSVAIFNTVITLVGPLLGPPIIGWATDYSGDPKSIGMVLSIFVVCVGIPSILFVILGLKHYRRALVELEATLDVPDPLAGSPATA</sequence>
<feature type="transmembrane region" description="Helical" evidence="6">
    <location>
        <begin position="366"/>
        <end position="386"/>
    </location>
</feature>
<feature type="transmembrane region" description="Helical" evidence="6">
    <location>
        <begin position="301"/>
        <end position="322"/>
    </location>
</feature>
<dbReference type="InterPro" id="IPR020846">
    <property type="entry name" value="MFS_dom"/>
</dbReference>
<dbReference type="GO" id="GO:0016020">
    <property type="term" value="C:membrane"/>
    <property type="evidence" value="ECO:0007669"/>
    <property type="project" value="UniProtKB-SubCell"/>
</dbReference>
<dbReference type="InterPro" id="IPR011701">
    <property type="entry name" value="MFS"/>
</dbReference>
<gene>
    <name evidence="8" type="ORF">H3Z74_17930</name>
</gene>
<feature type="transmembrane region" description="Helical" evidence="6">
    <location>
        <begin position="265"/>
        <end position="289"/>
    </location>
</feature>
<keyword evidence="2" id="KW-0813">Transport</keyword>
<accession>A0A7H0LG04</accession>
<comment type="subcellular location">
    <subcellularLocation>
        <location evidence="1">Membrane</location>
        <topology evidence="1">Multi-pass membrane protein</topology>
    </subcellularLocation>
</comment>